<organism evidence="2 3">
    <name type="scientific">Roseomonas haemaphysalidis</name>
    <dbReference type="NCBI Taxonomy" id="2768162"/>
    <lineage>
        <taxon>Bacteria</taxon>
        <taxon>Pseudomonadati</taxon>
        <taxon>Pseudomonadota</taxon>
        <taxon>Alphaproteobacteria</taxon>
        <taxon>Acetobacterales</taxon>
        <taxon>Roseomonadaceae</taxon>
        <taxon>Roseomonas</taxon>
    </lineage>
</organism>
<proteinExistence type="predicted"/>
<gene>
    <name evidence="2" type="ORF">IAI61_14675</name>
</gene>
<feature type="transmembrane region" description="Helical" evidence="1">
    <location>
        <begin position="177"/>
        <end position="199"/>
    </location>
</feature>
<feature type="transmembrane region" description="Helical" evidence="1">
    <location>
        <begin position="101"/>
        <end position="120"/>
    </location>
</feature>
<evidence type="ECO:0008006" key="4">
    <source>
        <dbReference type="Google" id="ProtNLM"/>
    </source>
</evidence>
<evidence type="ECO:0000313" key="2">
    <source>
        <dbReference type="EMBL" id="MBO1080282.1"/>
    </source>
</evidence>
<keyword evidence="1" id="KW-0812">Transmembrane</keyword>
<accession>A0ABS3KTC7</accession>
<keyword evidence="3" id="KW-1185">Reference proteome</keyword>
<feature type="transmembrane region" description="Helical" evidence="1">
    <location>
        <begin position="46"/>
        <end position="65"/>
    </location>
</feature>
<reference evidence="2 3" key="1">
    <citation type="submission" date="2020-09" db="EMBL/GenBank/DDBJ databases">
        <title>Roseomonas.</title>
        <authorList>
            <person name="Zhu W."/>
        </authorList>
    </citation>
    <scope>NUCLEOTIDE SEQUENCE [LARGE SCALE GENOMIC DNA]</scope>
    <source>
        <strain evidence="2 3">573</strain>
    </source>
</reference>
<feature type="transmembrane region" description="Helical" evidence="1">
    <location>
        <begin position="238"/>
        <end position="260"/>
    </location>
</feature>
<keyword evidence="1" id="KW-1133">Transmembrane helix</keyword>
<dbReference type="RefSeq" id="WP_207418182.1">
    <property type="nucleotide sequence ID" value="NZ_CP061177.1"/>
</dbReference>
<protein>
    <recommendedName>
        <fullName evidence="4">DUF2306 domain-containing protein</fullName>
    </recommendedName>
</protein>
<feature type="transmembrane region" description="Helical" evidence="1">
    <location>
        <begin position="12"/>
        <end position="34"/>
    </location>
</feature>
<keyword evidence="1" id="KW-0472">Membrane</keyword>
<feature type="transmembrane region" description="Helical" evidence="1">
    <location>
        <begin position="77"/>
        <end position="95"/>
    </location>
</feature>
<evidence type="ECO:0000313" key="3">
    <source>
        <dbReference type="Proteomes" id="UP001518989"/>
    </source>
</evidence>
<dbReference type="Proteomes" id="UP001518989">
    <property type="component" value="Unassembled WGS sequence"/>
</dbReference>
<sequence>MSTALNRWIYGLLHLGLALPIIGGVTLLPIIANLVVREIWPGHEAVITAATFIMAVVGYILAWRGGRWLARRAGSGTDTRSAVLLSGVTLFWHWVKTDEGVPILLGSIVALSLPSIAMMLGAGYEHRQAITAEAGRNQLTRPSSGRRRALIMCVVSVMLPGAVIMIAFAVSDLPTTAAIRGMVGILGLLVLVAASWLLGRWLCQWWPWHPVHLAFGLVPVLLSQWPLLLMALSIQNEMLAWAAVPFMFPVLGFLAGFGLFRRRAA</sequence>
<name>A0ABS3KTC7_9PROT</name>
<evidence type="ECO:0000256" key="1">
    <source>
        <dbReference type="SAM" id="Phobius"/>
    </source>
</evidence>
<feature type="transmembrane region" description="Helical" evidence="1">
    <location>
        <begin position="211"/>
        <end position="232"/>
    </location>
</feature>
<feature type="transmembrane region" description="Helical" evidence="1">
    <location>
        <begin position="149"/>
        <end position="171"/>
    </location>
</feature>
<dbReference type="EMBL" id="JACTNG010000008">
    <property type="protein sequence ID" value="MBO1080282.1"/>
    <property type="molecule type" value="Genomic_DNA"/>
</dbReference>
<comment type="caution">
    <text evidence="2">The sequence shown here is derived from an EMBL/GenBank/DDBJ whole genome shotgun (WGS) entry which is preliminary data.</text>
</comment>